<evidence type="ECO:0000259" key="1">
    <source>
        <dbReference type="Pfam" id="PF04326"/>
    </source>
</evidence>
<dbReference type="Proteomes" id="UP000271624">
    <property type="component" value="Unassembled WGS sequence"/>
</dbReference>
<comment type="caution">
    <text evidence="2">The sequence shown here is derived from an EMBL/GenBank/DDBJ whole genome shotgun (WGS) entry which is preliminary data.</text>
</comment>
<dbReference type="Pfam" id="PF04326">
    <property type="entry name" value="SLFN_AlbA_2"/>
    <property type="match status" value="1"/>
</dbReference>
<dbReference type="EMBL" id="RSCL01000001">
    <property type="protein sequence ID" value="RUT09725.1"/>
    <property type="molecule type" value="Genomic_DNA"/>
</dbReference>
<dbReference type="RefSeq" id="WP_127078043.1">
    <property type="nucleotide sequence ID" value="NZ_RSCL01000001.1"/>
</dbReference>
<accession>A0A3S1J8E4</accession>
<name>A0A3S1J8E4_9CYAN</name>
<organism evidence="2 3">
    <name type="scientific">Dulcicalothrix desertica PCC 7102</name>
    <dbReference type="NCBI Taxonomy" id="232991"/>
    <lineage>
        <taxon>Bacteria</taxon>
        <taxon>Bacillati</taxon>
        <taxon>Cyanobacteriota</taxon>
        <taxon>Cyanophyceae</taxon>
        <taxon>Nostocales</taxon>
        <taxon>Calotrichaceae</taxon>
        <taxon>Dulcicalothrix</taxon>
    </lineage>
</organism>
<keyword evidence="3" id="KW-1185">Reference proteome</keyword>
<gene>
    <name evidence="2" type="ORF">DSM106972_002200</name>
</gene>
<dbReference type="InterPro" id="IPR038461">
    <property type="entry name" value="Schlafen_AlbA_2_dom_sf"/>
</dbReference>
<dbReference type="OrthoDB" id="581229at2"/>
<proteinExistence type="predicted"/>
<evidence type="ECO:0000313" key="2">
    <source>
        <dbReference type="EMBL" id="RUT09725.1"/>
    </source>
</evidence>
<dbReference type="InterPro" id="IPR007421">
    <property type="entry name" value="Schlafen_AlbA_2_dom"/>
</dbReference>
<reference evidence="2" key="1">
    <citation type="submission" date="2018-12" db="EMBL/GenBank/DDBJ databases">
        <authorList>
            <person name="Will S."/>
            <person name="Neumann-Schaal M."/>
            <person name="Henke P."/>
        </authorList>
    </citation>
    <scope>NUCLEOTIDE SEQUENCE</scope>
    <source>
        <strain evidence="2">PCC 7102</strain>
    </source>
</reference>
<dbReference type="Gene3D" id="3.30.950.30">
    <property type="entry name" value="Schlafen, AAA domain"/>
    <property type="match status" value="1"/>
</dbReference>
<protein>
    <recommendedName>
        <fullName evidence="1">Schlafen AlbA-2 domain-containing protein</fullName>
    </recommendedName>
</protein>
<dbReference type="AlphaFoldDB" id="A0A3S1J8E4"/>
<evidence type="ECO:0000313" key="3">
    <source>
        <dbReference type="Proteomes" id="UP000271624"/>
    </source>
</evidence>
<reference evidence="2" key="2">
    <citation type="journal article" date="2019" name="Genome Biol. Evol.">
        <title>Day and night: Metabolic profiles and evolutionary relationships of six axenic non-marine cyanobacteria.</title>
        <authorList>
            <person name="Will S.E."/>
            <person name="Henke P."/>
            <person name="Boedeker C."/>
            <person name="Huang S."/>
            <person name="Brinkmann H."/>
            <person name="Rohde M."/>
            <person name="Jarek M."/>
            <person name="Friedl T."/>
            <person name="Seufert S."/>
            <person name="Schumacher M."/>
            <person name="Overmann J."/>
            <person name="Neumann-Schaal M."/>
            <person name="Petersen J."/>
        </authorList>
    </citation>
    <scope>NUCLEOTIDE SEQUENCE [LARGE SCALE GENOMIC DNA]</scope>
    <source>
        <strain evidence="2">PCC 7102</strain>
    </source>
</reference>
<sequence length="133" mass="14927">MASLSILDIEELAEGCDIEAKQASGRDGQGELPKSFFESYSAMANTYGGVIFLGIEEKPKGKFSTTGIAVPDRVLKTLWDGLNNHQRISINLLTNKMVEVIEVQSKQIIRVEVPRARRSQRPVYVGHYTRRNF</sequence>
<feature type="domain" description="Schlafen AlbA-2" evidence="1">
    <location>
        <begin position="15"/>
        <end position="120"/>
    </location>
</feature>